<dbReference type="FunFam" id="3.30.565.10:FF:000006">
    <property type="entry name" value="Sensor histidine kinase WalK"/>
    <property type="match status" value="1"/>
</dbReference>
<dbReference type="Gene3D" id="1.25.40.10">
    <property type="entry name" value="Tetratricopeptide repeat domain"/>
    <property type="match status" value="1"/>
</dbReference>
<evidence type="ECO:0000259" key="9">
    <source>
        <dbReference type="PROSITE" id="PS50109"/>
    </source>
</evidence>
<evidence type="ECO:0000256" key="1">
    <source>
        <dbReference type="ARBA" id="ARBA00000085"/>
    </source>
</evidence>
<evidence type="ECO:0000256" key="8">
    <source>
        <dbReference type="SAM" id="SignalP"/>
    </source>
</evidence>
<dbReference type="PROSITE" id="PS50109">
    <property type="entry name" value="HIS_KIN"/>
    <property type="match status" value="1"/>
</dbReference>
<dbReference type="SMART" id="SM00387">
    <property type="entry name" value="HATPase_c"/>
    <property type="match status" value="1"/>
</dbReference>
<dbReference type="InterPro" id="IPR004358">
    <property type="entry name" value="Sig_transdc_His_kin-like_C"/>
</dbReference>
<dbReference type="CDD" id="cd00082">
    <property type="entry name" value="HisKA"/>
    <property type="match status" value="1"/>
</dbReference>
<dbReference type="Gene3D" id="1.10.287.130">
    <property type="match status" value="1"/>
</dbReference>
<feature type="domain" description="Histidine kinase" evidence="9">
    <location>
        <begin position="444"/>
        <end position="652"/>
    </location>
</feature>
<feature type="signal peptide" evidence="8">
    <location>
        <begin position="1"/>
        <end position="21"/>
    </location>
</feature>
<feature type="chain" id="PRO_5033394385" description="histidine kinase" evidence="8">
    <location>
        <begin position="22"/>
        <end position="652"/>
    </location>
</feature>
<keyword evidence="7" id="KW-0472">Membrane</keyword>
<dbReference type="InterPro" id="IPR003661">
    <property type="entry name" value="HisK_dim/P_dom"/>
</dbReference>
<keyword evidence="6" id="KW-0902">Two-component regulatory system</keyword>
<keyword evidence="3" id="KW-0597">Phosphoprotein</keyword>
<dbReference type="InterPro" id="IPR011990">
    <property type="entry name" value="TPR-like_helical_dom_sf"/>
</dbReference>
<dbReference type="SUPFAM" id="SSF55874">
    <property type="entry name" value="ATPase domain of HSP90 chaperone/DNA topoisomerase II/histidine kinase"/>
    <property type="match status" value="1"/>
</dbReference>
<dbReference type="InterPro" id="IPR003594">
    <property type="entry name" value="HATPase_dom"/>
</dbReference>
<dbReference type="EMBL" id="QSEF01000005">
    <property type="protein sequence ID" value="RGZ49997.1"/>
    <property type="molecule type" value="Genomic_DNA"/>
</dbReference>
<evidence type="ECO:0000256" key="4">
    <source>
        <dbReference type="ARBA" id="ARBA00022679"/>
    </source>
</evidence>
<keyword evidence="4" id="KW-0808">Transferase</keyword>
<evidence type="ECO:0000256" key="5">
    <source>
        <dbReference type="ARBA" id="ARBA00022777"/>
    </source>
</evidence>
<feature type="transmembrane region" description="Helical" evidence="7">
    <location>
        <begin position="394"/>
        <end position="416"/>
    </location>
</feature>
<sequence length="652" mass="75630">MKRLLLGVILLLWSYCCTCKALPAEWQLGADSLFLRHLCDTVMGKLDESDRQVLFNRLLNESRKRRNTYYEGTALFLLAKHYYGGEVDSMVYYMQQALSLLYKQNRLEELFRMKAWYVYALTRGKNNKAALDSINSLKRLALDLDYPDGIDMANQALADYYLSNDLKQEGLALYEDILAGMEKKDVPLVKRINIIRQLLNKAPGQEKKLEYLGLLKKYLDQCDRDGIVKLDDENRVSTLKYTMNRGFAMTYLHLGKNDLALRYLKQAEALLKEYNIANRQLEIKTIYAVYYWNIGELDKSIALYDELLQCYEHLDRTSTYINLLNSKGNLLVEARRFQEAAEVFRLYAIKKDSLSTANYYRELANMRTRHNIDKLELANRKLEVEALRDRTRMFYLWTGVIALVFVCCLLFFLVYLHRRHSMQLRKAKEKAEESDRLKSAFLANMNHEIRTPLNAIVGFSQVLIDEEDQEARRQFADIIQSNNDLLQRLISDVLDISKIESNTISLHYAEYDLPVLMSEIYNIILLRMNEGVELQLADCPPCMLYIDRNRLTQVLTNLLTNAIKHTKAGFIRFGYEAAESEVCFFVQDTGEGIPEEQQEQIFSRFVQLDDWNKGVGLGLAICKGLLEKMNGSIRVTSKVGEGSVFYVKLPRV</sequence>
<dbReference type="SUPFAM" id="SSF47384">
    <property type="entry name" value="Homodimeric domain of signal transducing histidine kinase"/>
    <property type="match status" value="1"/>
</dbReference>
<dbReference type="InterPro" id="IPR036097">
    <property type="entry name" value="HisK_dim/P_sf"/>
</dbReference>
<evidence type="ECO:0000313" key="13">
    <source>
        <dbReference type="Proteomes" id="UP000285173"/>
    </source>
</evidence>
<comment type="catalytic activity">
    <reaction evidence="1">
        <text>ATP + protein L-histidine = ADP + protein N-phospho-L-histidine.</text>
        <dbReference type="EC" id="2.7.13.3"/>
    </reaction>
</comment>
<dbReference type="RefSeq" id="WP_122202769.1">
    <property type="nucleotide sequence ID" value="NZ_QRKC01000006.1"/>
</dbReference>
<dbReference type="SUPFAM" id="SSF48452">
    <property type="entry name" value="TPR-like"/>
    <property type="match status" value="1"/>
</dbReference>
<evidence type="ECO:0000313" key="12">
    <source>
        <dbReference type="Proteomes" id="UP000283732"/>
    </source>
</evidence>
<keyword evidence="5 11" id="KW-0418">Kinase</keyword>
<dbReference type="Proteomes" id="UP000283732">
    <property type="component" value="Unassembled WGS sequence"/>
</dbReference>
<evidence type="ECO:0000256" key="7">
    <source>
        <dbReference type="SAM" id="Phobius"/>
    </source>
</evidence>
<protein>
    <recommendedName>
        <fullName evidence="2">histidine kinase</fullName>
        <ecNumber evidence="2">2.7.13.3</ecNumber>
    </recommendedName>
</protein>
<dbReference type="SMART" id="SM00388">
    <property type="entry name" value="HisKA"/>
    <property type="match status" value="1"/>
</dbReference>
<dbReference type="InterPro" id="IPR005467">
    <property type="entry name" value="His_kinase_dom"/>
</dbReference>
<keyword evidence="7" id="KW-0812">Transmembrane</keyword>
<dbReference type="Gene3D" id="3.30.565.10">
    <property type="entry name" value="Histidine kinase-like ATPase, C-terminal domain"/>
    <property type="match status" value="1"/>
</dbReference>
<proteinExistence type="predicted"/>
<evidence type="ECO:0000256" key="6">
    <source>
        <dbReference type="ARBA" id="ARBA00023012"/>
    </source>
</evidence>
<dbReference type="Pfam" id="PF02518">
    <property type="entry name" value="HATPase_c"/>
    <property type="match status" value="1"/>
</dbReference>
<dbReference type="PRINTS" id="PR00344">
    <property type="entry name" value="BCTRLSENSOR"/>
</dbReference>
<dbReference type="PANTHER" id="PTHR43711:SF31">
    <property type="entry name" value="HISTIDINE KINASE"/>
    <property type="match status" value="1"/>
</dbReference>
<evidence type="ECO:0000313" key="11">
    <source>
        <dbReference type="EMBL" id="RHH76167.1"/>
    </source>
</evidence>
<dbReference type="GO" id="GO:0000155">
    <property type="term" value="F:phosphorelay sensor kinase activity"/>
    <property type="evidence" value="ECO:0007669"/>
    <property type="project" value="InterPro"/>
</dbReference>
<accession>A0A3R6L8A5</accession>
<dbReference type="EMBL" id="QRKC01000006">
    <property type="protein sequence ID" value="RHH76167.1"/>
    <property type="molecule type" value="Genomic_DNA"/>
</dbReference>
<evidence type="ECO:0000313" key="10">
    <source>
        <dbReference type="EMBL" id="RGZ49997.1"/>
    </source>
</evidence>
<evidence type="ECO:0000256" key="2">
    <source>
        <dbReference type="ARBA" id="ARBA00012438"/>
    </source>
</evidence>
<dbReference type="Proteomes" id="UP000285173">
    <property type="component" value="Unassembled WGS sequence"/>
</dbReference>
<keyword evidence="7" id="KW-1133">Transmembrane helix</keyword>
<keyword evidence="8" id="KW-0732">Signal</keyword>
<dbReference type="AlphaFoldDB" id="A0A3R6L8A5"/>
<name>A0A3R6L8A5_9BACT</name>
<comment type="caution">
    <text evidence="11">The sequence shown here is derived from an EMBL/GenBank/DDBJ whole genome shotgun (WGS) entry which is preliminary data.</text>
</comment>
<organism evidence="11 12">
    <name type="scientific">Parabacteroides merdae</name>
    <dbReference type="NCBI Taxonomy" id="46503"/>
    <lineage>
        <taxon>Bacteria</taxon>
        <taxon>Pseudomonadati</taxon>
        <taxon>Bacteroidota</taxon>
        <taxon>Bacteroidia</taxon>
        <taxon>Bacteroidales</taxon>
        <taxon>Tannerellaceae</taxon>
        <taxon>Parabacteroides</taxon>
    </lineage>
</organism>
<dbReference type="InterPro" id="IPR036890">
    <property type="entry name" value="HATPase_C_sf"/>
</dbReference>
<dbReference type="EC" id="2.7.13.3" evidence="2"/>
<evidence type="ECO:0000256" key="3">
    <source>
        <dbReference type="ARBA" id="ARBA00022553"/>
    </source>
</evidence>
<dbReference type="PANTHER" id="PTHR43711">
    <property type="entry name" value="TWO-COMPONENT HISTIDINE KINASE"/>
    <property type="match status" value="1"/>
</dbReference>
<gene>
    <name evidence="11" type="ORF">DW191_13460</name>
    <name evidence="10" type="ORF">DW986_04415</name>
</gene>
<dbReference type="Pfam" id="PF00512">
    <property type="entry name" value="HisKA"/>
    <property type="match status" value="1"/>
</dbReference>
<reference evidence="12 13" key="1">
    <citation type="submission" date="2018-08" db="EMBL/GenBank/DDBJ databases">
        <title>A genome reference for cultivated species of the human gut microbiota.</title>
        <authorList>
            <person name="Zou Y."/>
            <person name="Xue W."/>
            <person name="Luo G."/>
        </authorList>
    </citation>
    <scope>NUCLEOTIDE SEQUENCE [LARGE SCALE GENOMIC DNA]</scope>
    <source>
        <strain evidence="11 12">AM16-50</strain>
        <strain evidence="10 13">AM50-15</strain>
    </source>
</reference>
<dbReference type="InterPro" id="IPR050736">
    <property type="entry name" value="Sensor_HK_Regulatory"/>
</dbReference>